<dbReference type="AlphaFoldDB" id="A0A977XTA1"/>
<name>A0A977XTA1_9HEMI</name>
<geneLocation type="mitochondrion" evidence="2"/>
<evidence type="ECO:0000256" key="1">
    <source>
        <dbReference type="SAM" id="Phobius"/>
    </source>
</evidence>
<feature type="transmembrane region" description="Helical" evidence="1">
    <location>
        <begin position="6"/>
        <end position="29"/>
    </location>
</feature>
<dbReference type="EMBL" id="ON464173">
    <property type="protein sequence ID" value="UXX17556.1"/>
    <property type="molecule type" value="Genomic_DNA"/>
</dbReference>
<keyword evidence="1" id="KW-0472">Membrane</keyword>
<keyword evidence="1" id="KW-1133">Transmembrane helix</keyword>
<accession>A0A977XTA1</accession>
<evidence type="ECO:0000313" key="2">
    <source>
        <dbReference type="EMBL" id="UXX17556.1"/>
    </source>
</evidence>
<proteinExistence type="predicted"/>
<organism evidence="2">
    <name type="scientific">Mileewa sharpa</name>
    <dbReference type="NCBI Taxonomy" id="2984023"/>
    <lineage>
        <taxon>Eukaryota</taxon>
        <taxon>Metazoa</taxon>
        <taxon>Ecdysozoa</taxon>
        <taxon>Arthropoda</taxon>
        <taxon>Hexapoda</taxon>
        <taxon>Insecta</taxon>
        <taxon>Pterygota</taxon>
        <taxon>Neoptera</taxon>
        <taxon>Paraneoptera</taxon>
        <taxon>Hemiptera</taxon>
        <taxon>Auchenorrhyncha</taxon>
        <taxon>Membracoidea</taxon>
        <taxon>Cicadellidae</taxon>
        <taxon>Cicadellinae</taxon>
        <taxon>Mileewini</taxon>
        <taxon>Mileewa</taxon>
    </lineage>
</organism>
<dbReference type="CTD" id="4509"/>
<protein>
    <submittedName>
        <fullName evidence="2">ATP synthase F0 subunit 8</fullName>
    </submittedName>
</protein>
<dbReference type="GeneID" id="76336946"/>
<reference evidence="2" key="1">
    <citation type="submission" date="2022-05" db="EMBL/GenBank/DDBJ databases">
        <title>Characterization and Phylogenetic Implications of Newly Sequenced Mitogenomes of Five Processina and Mileewa Species from China (Hemiptera: Cicadellidae: Mileewinae).</title>
        <authorList>
            <person name="He H."/>
            <person name="Yang M."/>
        </authorList>
    </citation>
    <scope>NUCLEOTIDE SEQUENCE</scope>
</reference>
<keyword evidence="1" id="KW-0812">Transmembrane</keyword>
<gene>
    <name evidence="2" type="primary">ATP8</name>
</gene>
<keyword evidence="2" id="KW-0496">Mitochondrion</keyword>
<dbReference type="RefSeq" id="YP_010531297.1">
    <property type="nucleotide sequence ID" value="NC_067807.1"/>
</dbReference>
<sequence>MPQMSPLWWLTMMFFFLMAYMLVNVIFYFNLISFKTNKKNLNFYNKFWKW</sequence>